<name>A0A4S8QDU7_9ACTN</name>
<dbReference type="Proteomes" id="UP000308760">
    <property type="component" value="Unassembled WGS sequence"/>
</dbReference>
<protein>
    <submittedName>
        <fullName evidence="1">Uncharacterized protein</fullName>
    </submittedName>
</protein>
<dbReference type="AlphaFoldDB" id="A0A4S8QDU7"/>
<evidence type="ECO:0000313" key="1">
    <source>
        <dbReference type="EMBL" id="THV42757.1"/>
    </source>
</evidence>
<evidence type="ECO:0000313" key="2">
    <source>
        <dbReference type="Proteomes" id="UP000308760"/>
    </source>
</evidence>
<keyword evidence="2" id="KW-1185">Reference proteome</keyword>
<accession>A0A4S8QDU7</accession>
<gene>
    <name evidence="1" type="ORF">FAB82_04735</name>
</gene>
<reference evidence="1 2" key="2">
    <citation type="submission" date="2019-05" db="EMBL/GenBank/DDBJ databases">
        <title>Glycomyces buryatensis sp. nov.</title>
        <authorList>
            <person name="Nikitina E."/>
        </authorList>
    </citation>
    <scope>NUCLEOTIDE SEQUENCE [LARGE SCALE GENOMIC DNA]</scope>
    <source>
        <strain evidence="1 2">18</strain>
    </source>
</reference>
<dbReference type="RefSeq" id="WP_136533396.1">
    <property type="nucleotide sequence ID" value="NZ_STGY01000017.1"/>
</dbReference>
<reference evidence="2" key="1">
    <citation type="submission" date="2019-04" db="EMBL/GenBank/DDBJ databases">
        <title>Nocardioides xinjiangensis sp. nov.</title>
        <authorList>
            <person name="Liu S."/>
        </authorList>
    </citation>
    <scope>NUCLEOTIDE SEQUENCE [LARGE SCALE GENOMIC DNA]</scope>
    <source>
        <strain evidence="2">18</strain>
    </source>
</reference>
<comment type="caution">
    <text evidence="1">The sequence shown here is derived from an EMBL/GenBank/DDBJ whole genome shotgun (WGS) entry which is preliminary data.</text>
</comment>
<organism evidence="1 2">
    <name type="scientific">Glycomyces buryatensis</name>
    <dbReference type="NCBI Taxonomy" id="2570927"/>
    <lineage>
        <taxon>Bacteria</taxon>
        <taxon>Bacillati</taxon>
        <taxon>Actinomycetota</taxon>
        <taxon>Actinomycetes</taxon>
        <taxon>Glycomycetales</taxon>
        <taxon>Glycomycetaceae</taxon>
        <taxon>Glycomyces</taxon>
    </lineage>
</organism>
<proteinExistence type="predicted"/>
<sequence length="198" mass="19711">MPTFKQAIDADPGKFGEVGSAISGAAGDLDHFVSDYADCIEALAADWEGGDYAAAASWLPSVKGLNTAAQTTMTAGSATLQASSAAMKATVEVLKQTKQAAESAGYKVMDMPMVMLGSRQWQQVSSAGYGAPAVYAAYQAGAVAFTGLLVAQLAVLNAADVAGAGGLHAAAFAGKTVGTAAGAAQPSVTTAGGLDAWR</sequence>
<dbReference type="EMBL" id="STGY01000017">
    <property type="protein sequence ID" value="THV42757.1"/>
    <property type="molecule type" value="Genomic_DNA"/>
</dbReference>
<dbReference type="OrthoDB" id="5220063at2"/>